<sequence length="671" mass="75608">MADLDLDLSMLSDCSMEEQSRSTILIDDYDRDNDADVSICQWESDATSTTTTTSSFFEATSLLDRLHSPCPSDLARRRKVKCNPPTGIKKGKGSVMSDPKHVSPKDRVKAYPNEHLTVSNKRLFCSACREEVAVKKSIIERHIMSVKHQKGKERLGMKEKREADIAQSLKHYDQEVHPVGERLPDSTRVYRLKVLTAMLKAGVPLNKVTAFRDVLEENAFSLCSPSSLSQLLPFLLQEEIKKLRATIDGKHVSLIFDGTTHVCEALVIILRFVDENFQIHQSVCRLMLLAKSLTGEEVAHQLITALSTELGIPSNLVVAVMHDRASVNDVAMRTFSILYNQTMDIGCFSHTVNHIGEHMATPVLDEFVKSWVSLFAHSPKARLAWRTQTGLTIPSYSATRWWSWFEVVDQVFKSFGDICVFLHHSEPPHTTTNKLRQILSDTTKFQHLHIELAITVDAMKVFVETGYLLEGDGAIALIAYEKLQVLHSSISVQYYPNVNAIARRLSEGKQEVEQQLVSYGNGCVKPAYEYFKLKFDHDLKSAVSAFKAARYFSPSKVVELKPTATNINQLEIFPFFPSSAIEDLKQELPKYMAAAEDVSSTVDVNQWWMSRKSELPKWSAVFSLVLLVQPSAAAAERVFSILNNSFSPQQFSALEDYIQLSIMLQYNDNLS</sequence>
<reference evidence="8" key="1">
    <citation type="submission" date="2017-05" db="UniProtKB">
        <authorList>
            <consortium name="EnsemblMetazoa"/>
        </authorList>
    </citation>
    <scope>IDENTIFICATION</scope>
</reference>
<protein>
    <recommendedName>
        <fullName evidence="7">HAT C-terminal dimerisation domain-containing protein</fullName>
    </recommendedName>
</protein>
<name>A0A1X7U180_AMPQE</name>
<keyword evidence="3" id="KW-0863">Zinc-finger</keyword>
<evidence type="ECO:0000256" key="4">
    <source>
        <dbReference type="ARBA" id="ARBA00022833"/>
    </source>
</evidence>
<keyword evidence="2" id="KW-0479">Metal-binding</keyword>
<feature type="region of interest" description="Disordered" evidence="6">
    <location>
        <begin position="82"/>
        <end position="106"/>
    </location>
</feature>
<comment type="subcellular location">
    <subcellularLocation>
        <location evidence="1">Nucleus</location>
    </subcellularLocation>
</comment>
<dbReference type="InParanoid" id="A0A1X7U180"/>
<accession>A0A1X7U180</accession>
<keyword evidence="5" id="KW-0539">Nucleus</keyword>
<evidence type="ECO:0000256" key="5">
    <source>
        <dbReference type="ARBA" id="ARBA00023242"/>
    </source>
</evidence>
<proteinExistence type="predicted"/>
<dbReference type="GO" id="GO:0008270">
    <property type="term" value="F:zinc ion binding"/>
    <property type="evidence" value="ECO:0007669"/>
    <property type="project" value="UniProtKB-KW"/>
</dbReference>
<evidence type="ECO:0000313" key="8">
    <source>
        <dbReference type="EnsemblMetazoa" id="Aqu2.1.21130_001"/>
    </source>
</evidence>
<dbReference type="SUPFAM" id="SSF53098">
    <property type="entry name" value="Ribonuclease H-like"/>
    <property type="match status" value="1"/>
</dbReference>
<feature type="domain" description="HAT C-terminal dimerisation" evidence="7">
    <location>
        <begin position="587"/>
        <end position="661"/>
    </location>
</feature>
<evidence type="ECO:0000256" key="2">
    <source>
        <dbReference type="ARBA" id="ARBA00022723"/>
    </source>
</evidence>
<dbReference type="GO" id="GO:0005634">
    <property type="term" value="C:nucleus"/>
    <property type="evidence" value="ECO:0007669"/>
    <property type="project" value="UniProtKB-SubCell"/>
</dbReference>
<dbReference type="PANTHER" id="PTHR46481:SF10">
    <property type="entry name" value="ZINC FINGER BED DOMAIN-CONTAINING PROTEIN 39"/>
    <property type="match status" value="1"/>
</dbReference>
<evidence type="ECO:0000256" key="3">
    <source>
        <dbReference type="ARBA" id="ARBA00022771"/>
    </source>
</evidence>
<organism evidence="8">
    <name type="scientific">Amphimedon queenslandica</name>
    <name type="common">Sponge</name>
    <dbReference type="NCBI Taxonomy" id="400682"/>
    <lineage>
        <taxon>Eukaryota</taxon>
        <taxon>Metazoa</taxon>
        <taxon>Porifera</taxon>
        <taxon>Demospongiae</taxon>
        <taxon>Heteroscleromorpha</taxon>
        <taxon>Haplosclerida</taxon>
        <taxon>Niphatidae</taxon>
        <taxon>Amphimedon</taxon>
    </lineage>
</organism>
<dbReference type="GO" id="GO:0046983">
    <property type="term" value="F:protein dimerization activity"/>
    <property type="evidence" value="ECO:0007669"/>
    <property type="project" value="InterPro"/>
</dbReference>
<evidence type="ECO:0000256" key="1">
    <source>
        <dbReference type="ARBA" id="ARBA00004123"/>
    </source>
</evidence>
<dbReference type="InterPro" id="IPR008906">
    <property type="entry name" value="HATC_C_dom"/>
</dbReference>
<dbReference type="PANTHER" id="PTHR46481">
    <property type="entry name" value="ZINC FINGER BED DOMAIN-CONTAINING PROTEIN 4"/>
    <property type="match status" value="1"/>
</dbReference>
<dbReference type="EnsemblMetazoa" id="Aqu2.1.21130_001">
    <property type="protein sequence ID" value="Aqu2.1.21130_001"/>
    <property type="gene ID" value="Aqu2.1.21130"/>
</dbReference>
<keyword evidence="4" id="KW-0862">Zinc</keyword>
<dbReference type="STRING" id="400682.A0A1X7U180"/>
<dbReference type="InterPro" id="IPR052035">
    <property type="entry name" value="ZnF_BED_domain_contain"/>
</dbReference>
<dbReference type="InterPro" id="IPR012337">
    <property type="entry name" value="RNaseH-like_sf"/>
</dbReference>
<dbReference type="AlphaFoldDB" id="A0A1X7U180"/>
<evidence type="ECO:0000256" key="6">
    <source>
        <dbReference type="SAM" id="MobiDB-lite"/>
    </source>
</evidence>
<evidence type="ECO:0000259" key="7">
    <source>
        <dbReference type="Pfam" id="PF05699"/>
    </source>
</evidence>
<dbReference type="Pfam" id="PF05699">
    <property type="entry name" value="Dimer_Tnp_hAT"/>
    <property type="match status" value="1"/>
</dbReference>